<proteinExistence type="predicted"/>
<dbReference type="PANTHER" id="PTHR43854:SF1">
    <property type="entry name" value="INDOLEPYRUVATE OXIDOREDUCTASE SUBUNIT IORB"/>
    <property type="match status" value="1"/>
</dbReference>
<comment type="caution">
    <text evidence="3">The sequence shown here is derived from an EMBL/GenBank/DDBJ whole genome shotgun (WGS) entry which is preliminary data.</text>
</comment>
<dbReference type="EMBL" id="LAZR01012256">
    <property type="protein sequence ID" value="KKM27790.1"/>
    <property type="molecule type" value="Genomic_DNA"/>
</dbReference>
<reference evidence="3" key="1">
    <citation type="journal article" date="2015" name="Nature">
        <title>Complex archaea that bridge the gap between prokaryotes and eukaryotes.</title>
        <authorList>
            <person name="Spang A."/>
            <person name="Saw J.H."/>
            <person name="Jorgensen S.L."/>
            <person name="Zaremba-Niedzwiedzka K."/>
            <person name="Martijn J."/>
            <person name="Lind A.E."/>
            <person name="van Eijk R."/>
            <person name="Schleper C."/>
            <person name="Guy L."/>
            <person name="Ettema T.J."/>
        </authorList>
    </citation>
    <scope>NUCLEOTIDE SEQUENCE</scope>
</reference>
<keyword evidence="1" id="KW-0560">Oxidoreductase</keyword>
<accession>A0A0F9LK16</accession>
<dbReference type="Gene3D" id="3.40.920.10">
    <property type="entry name" value="Pyruvate-ferredoxin oxidoreductase, PFOR, domain III"/>
    <property type="match status" value="1"/>
</dbReference>
<gene>
    <name evidence="3" type="ORF">LCGC14_1571210</name>
</gene>
<dbReference type="PANTHER" id="PTHR43854">
    <property type="entry name" value="INDOLEPYRUVATE OXIDOREDUCTASE SUBUNIT IORB"/>
    <property type="match status" value="1"/>
</dbReference>
<dbReference type="Pfam" id="PF01558">
    <property type="entry name" value="POR"/>
    <property type="match status" value="1"/>
</dbReference>
<dbReference type="AlphaFoldDB" id="A0A0F9LK16"/>
<protein>
    <recommendedName>
        <fullName evidence="2">Pyruvate/ketoisovalerate oxidoreductase catalytic domain-containing protein</fullName>
    </recommendedName>
</protein>
<dbReference type="GO" id="GO:0016903">
    <property type="term" value="F:oxidoreductase activity, acting on the aldehyde or oxo group of donors"/>
    <property type="evidence" value="ECO:0007669"/>
    <property type="project" value="InterPro"/>
</dbReference>
<name>A0A0F9LK16_9ZZZZ</name>
<organism evidence="3">
    <name type="scientific">marine sediment metagenome</name>
    <dbReference type="NCBI Taxonomy" id="412755"/>
    <lineage>
        <taxon>unclassified sequences</taxon>
        <taxon>metagenomes</taxon>
        <taxon>ecological metagenomes</taxon>
    </lineage>
</organism>
<evidence type="ECO:0000259" key="2">
    <source>
        <dbReference type="Pfam" id="PF01558"/>
    </source>
</evidence>
<feature type="non-terminal residue" evidence="3">
    <location>
        <position position="146"/>
    </location>
</feature>
<dbReference type="InterPro" id="IPR002869">
    <property type="entry name" value="Pyrv_flavodox_OxRed_cen"/>
</dbReference>
<dbReference type="InterPro" id="IPR052198">
    <property type="entry name" value="IorB_Oxidoreductase"/>
</dbReference>
<sequence length="146" mass="16776">MHGLAQREGAIMSHTRYQKKVDTNERKNLHSSLICYGDADLFICIEPSEALRRGLFASEKTSFAINEHDIPNILVTADMEEYPPLEKIKEILNVYSDEVFFMNATNLSLKNFNSNQHVNLIMLGFAIKTGKLPFIEIEHYEEVIKE</sequence>
<dbReference type="InterPro" id="IPR019752">
    <property type="entry name" value="Pyrv/ketoisovalerate_OxRed_cat"/>
</dbReference>
<evidence type="ECO:0000313" key="3">
    <source>
        <dbReference type="EMBL" id="KKM27790.1"/>
    </source>
</evidence>
<evidence type="ECO:0000256" key="1">
    <source>
        <dbReference type="ARBA" id="ARBA00023002"/>
    </source>
</evidence>
<feature type="domain" description="Pyruvate/ketoisovalerate oxidoreductase catalytic" evidence="2">
    <location>
        <begin position="2"/>
        <end position="146"/>
    </location>
</feature>
<dbReference type="SUPFAM" id="SSF53323">
    <property type="entry name" value="Pyruvate-ferredoxin oxidoreductase, PFOR, domain III"/>
    <property type="match status" value="1"/>
</dbReference>